<dbReference type="Gene3D" id="3.40.50.300">
    <property type="entry name" value="P-loop containing nucleotide triphosphate hydrolases"/>
    <property type="match status" value="1"/>
</dbReference>
<proteinExistence type="predicted"/>
<keyword evidence="2" id="KW-0547">Nucleotide-binding</keyword>
<organism evidence="2">
    <name type="scientific">hydrothermal vent metagenome</name>
    <dbReference type="NCBI Taxonomy" id="652676"/>
    <lineage>
        <taxon>unclassified sequences</taxon>
        <taxon>metagenomes</taxon>
        <taxon>ecological metagenomes</taxon>
    </lineage>
</organism>
<dbReference type="PANTHER" id="PTHR43581">
    <property type="entry name" value="ATP/GTP PHOSPHATASE"/>
    <property type="match status" value="1"/>
</dbReference>
<dbReference type="PANTHER" id="PTHR43581:SF2">
    <property type="entry name" value="EXCINUCLEASE ATPASE SUBUNIT"/>
    <property type="match status" value="1"/>
</dbReference>
<reference evidence="2" key="1">
    <citation type="submission" date="2018-06" db="EMBL/GenBank/DDBJ databases">
        <authorList>
            <person name="Zhirakovskaya E."/>
        </authorList>
    </citation>
    <scope>NUCLEOTIDE SEQUENCE</scope>
</reference>
<evidence type="ECO:0000313" key="2">
    <source>
        <dbReference type="EMBL" id="VAW30808.1"/>
    </source>
</evidence>
<dbReference type="Pfam" id="PF13304">
    <property type="entry name" value="AAA_21"/>
    <property type="match status" value="1"/>
</dbReference>
<sequence>MNAIQSLSVKNFTAFSEAEFEFSPGINVLIGENSTGKSHVLKLIYSLLQLSKINDERNESSKYLLKFVDIFKPDSTKLSNLRRKSTQHLQLPDSKREVNVYLSLESQEKIGFSISPSGQIDEVLALSNSLFSQDSLPPALFLPSREVLSIYPGFIAAYLTRETAFDETYYDLCVSLNANPLRKEKYESVKHLVEPLEKIFGGEDKVIKEGDHFFVDLPDAGKLEAQLVAEGYRKLASLVYLIRNGSLTTKSVLLWDEPEANLNPKLVTAVVEFLVNLANAGVQIFIATHNYLFSHEISLRSEYGLSRNIKFFSLYREAGKDGVQVESGDTLAQLANNPILEAYVAHNERETELFYAVQPEVEVE</sequence>
<protein>
    <submittedName>
        <fullName evidence="2">ATP-binding protein</fullName>
    </submittedName>
</protein>
<feature type="domain" description="ATPase AAA-type core" evidence="1">
    <location>
        <begin position="26"/>
        <end position="292"/>
    </location>
</feature>
<accession>A0A3B0UJE0</accession>
<dbReference type="AlphaFoldDB" id="A0A3B0UJE0"/>
<name>A0A3B0UJE0_9ZZZZ</name>
<dbReference type="GO" id="GO:0016887">
    <property type="term" value="F:ATP hydrolysis activity"/>
    <property type="evidence" value="ECO:0007669"/>
    <property type="project" value="InterPro"/>
</dbReference>
<evidence type="ECO:0000259" key="1">
    <source>
        <dbReference type="Pfam" id="PF13304"/>
    </source>
</evidence>
<dbReference type="InterPro" id="IPR027417">
    <property type="entry name" value="P-loop_NTPase"/>
</dbReference>
<dbReference type="EMBL" id="UOEU01000088">
    <property type="protein sequence ID" value="VAW30808.1"/>
    <property type="molecule type" value="Genomic_DNA"/>
</dbReference>
<dbReference type="InterPro" id="IPR051396">
    <property type="entry name" value="Bact_Antivir_Def_Nuclease"/>
</dbReference>
<keyword evidence="2" id="KW-0067">ATP-binding</keyword>
<dbReference type="GO" id="GO:0005524">
    <property type="term" value="F:ATP binding"/>
    <property type="evidence" value="ECO:0007669"/>
    <property type="project" value="UniProtKB-KW"/>
</dbReference>
<dbReference type="InterPro" id="IPR003959">
    <property type="entry name" value="ATPase_AAA_core"/>
</dbReference>
<gene>
    <name evidence="2" type="ORF">MNBD_CHLOROFLEXI01-5107</name>
</gene>
<dbReference type="SUPFAM" id="SSF52540">
    <property type="entry name" value="P-loop containing nucleoside triphosphate hydrolases"/>
    <property type="match status" value="1"/>
</dbReference>
<dbReference type="CDD" id="cd00267">
    <property type="entry name" value="ABC_ATPase"/>
    <property type="match status" value="1"/>
</dbReference>